<evidence type="ECO:0000313" key="1">
    <source>
        <dbReference type="EMBL" id="CAJ0580728.1"/>
    </source>
</evidence>
<dbReference type="SMART" id="SM00855">
    <property type="entry name" value="PGAM"/>
    <property type="match status" value="1"/>
</dbReference>
<evidence type="ECO:0000313" key="2">
    <source>
        <dbReference type="Proteomes" id="UP001177023"/>
    </source>
</evidence>
<dbReference type="SUPFAM" id="SSF53254">
    <property type="entry name" value="Phosphoglycerate mutase-like"/>
    <property type="match status" value="1"/>
</dbReference>
<comment type="caution">
    <text evidence="1">The sequence shown here is derived from an EMBL/GenBank/DDBJ whole genome shotgun (WGS) entry which is preliminary data.</text>
</comment>
<dbReference type="Gene3D" id="3.40.50.1240">
    <property type="entry name" value="Phosphoglycerate mutase-like"/>
    <property type="match status" value="1"/>
</dbReference>
<protein>
    <recommendedName>
        <fullName evidence="3">Phosphoglycerate mutase</fullName>
    </recommendedName>
</protein>
<dbReference type="InterPro" id="IPR051710">
    <property type="entry name" value="Phosphatase_SH3-domain"/>
</dbReference>
<dbReference type="CDD" id="cd07067">
    <property type="entry name" value="HP_PGM_like"/>
    <property type="match status" value="1"/>
</dbReference>
<dbReference type="Proteomes" id="UP001177023">
    <property type="component" value="Unassembled WGS sequence"/>
</dbReference>
<keyword evidence="2" id="KW-1185">Reference proteome</keyword>
<gene>
    <name evidence="1" type="ORF">MSPICULIGERA_LOCUS18916</name>
</gene>
<accession>A0AA36G7B8</accession>
<name>A0AA36G7B8_9BILA</name>
<dbReference type="PANTHER" id="PTHR16469:SF27">
    <property type="entry name" value="UBIQUITIN-ASSOCIATED AND SH3 DOMAIN-CONTAINING BA-RELATED"/>
    <property type="match status" value="1"/>
</dbReference>
<organism evidence="1 2">
    <name type="scientific">Mesorhabditis spiculigera</name>
    <dbReference type="NCBI Taxonomy" id="96644"/>
    <lineage>
        <taxon>Eukaryota</taxon>
        <taxon>Metazoa</taxon>
        <taxon>Ecdysozoa</taxon>
        <taxon>Nematoda</taxon>
        <taxon>Chromadorea</taxon>
        <taxon>Rhabditida</taxon>
        <taxon>Rhabditina</taxon>
        <taxon>Rhabditomorpha</taxon>
        <taxon>Rhabditoidea</taxon>
        <taxon>Rhabditidae</taxon>
        <taxon>Mesorhabditinae</taxon>
        <taxon>Mesorhabditis</taxon>
    </lineage>
</organism>
<dbReference type="InterPro" id="IPR029033">
    <property type="entry name" value="His_PPase_superfam"/>
</dbReference>
<dbReference type="EMBL" id="CATQJA010002662">
    <property type="protein sequence ID" value="CAJ0580728.1"/>
    <property type="molecule type" value="Genomic_DNA"/>
</dbReference>
<dbReference type="InterPro" id="IPR013078">
    <property type="entry name" value="His_Pase_superF_clade-1"/>
</dbReference>
<reference evidence="1" key="1">
    <citation type="submission" date="2023-06" db="EMBL/GenBank/DDBJ databases">
        <authorList>
            <person name="Delattre M."/>
        </authorList>
    </citation>
    <scope>NUCLEOTIDE SEQUENCE</scope>
    <source>
        <strain evidence="1">AF72</strain>
    </source>
</reference>
<dbReference type="AlphaFoldDB" id="A0AA36G7B8"/>
<proteinExistence type="predicted"/>
<dbReference type="Pfam" id="PF00300">
    <property type="entry name" value="His_Phos_1"/>
    <property type="match status" value="1"/>
</dbReference>
<feature type="non-terminal residue" evidence="1">
    <location>
        <position position="219"/>
    </location>
</feature>
<evidence type="ECO:0008006" key="3">
    <source>
        <dbReference type="Google" id="ProtNLM"/>
    </source>
</evidence>
<dbReference type="GO" id="GO:0016791">
    <property type="term" value="F:phosphatase activity"/>
    <property type="evidence" value="ECO:0007669"/>
    <property type="project" value="UniProtKB-ARBA"/>
</dbReference>
<sequence length="219" mass="24903">MISYPRSIYVVRHCEREDNINRQWRKIKGYEQFDRDNSPLSSRGKQQALELQKHFANIHIDHCFASPFDRTMETAHTICSSKGLAVKPEPGLCEVLYLCVSPPSFWNADKLKDSYSTADVDYLPAFTKHTLPREGMGDDACCDRVSRMLDYVTTKYSGDLLLVSHGAAIGAINQRLNGEFTYVGQATITKYTESAQGKFKQDFANNPNHLTDKSNLRPW</sequence>
<dbReference type="PANTHER" id="PTHR16469">
    <property type="entry name" value="UBIQUITIN-ASSOCIATED AND SH3 DOMAIN-CONTAINING BA-RELATED"/>
    <property type="match status" value="1"/>
</dbReference>